<dbReference type="InterPro" id="IPR002083">
    <property type="entry name" value="MATH/TRAF_dom"/>
</dbReference>
<comment type="pathway">
    <text evidence="1">Protein modification; protein ubiquitination.</text>
</comment>
<dbReference type="EMBL" id="OZ075138">
    <property type="protein sequence ID" value="CAL5011485.1"/>
    <property type="molecule type" value="Genomic_DNA"/>
</dbReference>
<comment type="similarity">
    <text evidence="2">Belongs to the Tdpoz family.</text>
</comment>
<dbReference type="PANTHER" id="PTHR26379:SF187">
    <property type="entry name" value="OS07G0655300 PROTEIN"/>
    <property type="match status" value="1"/>
</dbReference>
<dbReference type="Gene3D" id="2.60.210.10">
    <property type="entry name" value="Apoptosis, Tumor Necrosis Factor Receptor Associated Protein 2, Chain A"/>
    <property type="match status" value="1"/>
</dbReference>
<reference evidence="6" key="1">
    <citation type="submission" date="2024-06" db="EMBL/GenBank/DDBJ databases">
        <authorList>
            <person name="Ryan C."/>
        </authorList>
    </citation>
    <scope>NUCLEOTIDE SEQUENCE [LARGE SCALE GENOMIC DNA]</scope>
</reference>
<name>A0ABC9C3J9_9POAL</name>
<dbReference type="InterPro" id="IPR008974">
    <property type="entry name" value="TRAF-like"/>
</dbReference>
<dbReference type="AlphaFoldDB" id="A0ABC9C3J9"/>
<protein>
    <recommendedName>
        <fullName evidence="4">MATH domain-containing protein</fullName>
    </recommendedName>
</protein>
<dbReference type="SUPFAM" id="SSF49599">
    <property type="entry name" value="TRAF domain-like"/>
    <property type="match status" value="1"/>
</dbReference>
<organism evidence="5 6">
    <name type="scientific">Urochloa decumbens</name>
    <dbReference type="NCBI Taxonomy" id="240449"/>
    <lineage>
        <taxon>Eukaryota</taxon>
        <taxon>Viridiplantae</taxon>
        <taxon>Streptophyta</taxon>
        <taxon>Embryophyta</taxon>
        <taxon>Tracheophyta</taxon>
        <taxon>Spermatophyta</taxon>
        <taxon>Magnoliopsida</taxon>
        <taxon>Liliopsida</taxon>
        <taxon>Poales</taxon>
        <taxon>Poaceae</taxon>
        <taxon>PACMAD clade</taxon>
        <taxon>Panicoideae</taxon>
        <taxon>Panicodae</taxon>
        <taxon>Paniceae</taxon>
        <taxon>Melinidinae</taxon>
        <taxon>Urochloa</taxon>
    </lineage>
</organism>
<dbReference type="PANTHER" id="PTHR26379">
    <property type="entry name" value="BTB/POZ AND MATH DOMAIN-CONTAINING PROTEIN 1"/>
    <property type="match status" value="1"/>
</dbReference>
<proteinExistence type="inferred from homology"/>
<dbReference type="Pfam" id="PF24570">
    <property type="entry name" value="BACK_BPM_SPOP"/>
    <property type="match status" value="1"/>
</dbReference>
<dbReference type="SUPFAM" id="SSF54695">
    <property type="entry name" value="POZ domain"/>
    <property type="match status" value="1"/>
</dbReference>
<dbReference type="Pfam" id="PF22486">
    <property type="entry name" value="MATH_2"/>
    <property type="match status" value="1"/>
</dbReference>
<dbReference type="Gene3D" id="1.25.40.420">
    <property type="match status" value="1"/>
</dbReference>
<gene>
    <name evidence="5" type="ORF">URODEC1_LOCUS70468</name>
</gene>
<evidence type="ECO:0000256" key="2">
    <source>
        <dbReference type="ARBA" id="ARBA00010846"/>
    </source>
</evidence>
<dbReference type="InterPro" id="IPR011333">
    <property type="entry name" value="SKP1/BTB/POZ_sf"/>
</dbReference>
<evidence type="ECO:0000259" key="4">
    <source>
        <dbReference type="PROSITE" id="PS50144"/>
    </source>
</evidence>
<dbReference type="PROSITE" id="PS50144">
    <property type="entry name" value="MATH"/>
    <property type="match status" value="1"/>
</dbReference>
<feature type="domain" description="MATH" evidence="4">
    <location>
        <begin position="78"/>
        <end position="203"/>
    </location>
</feature>
<dbReference type="Proteomes" id="UP001497457">
    <property type="component" value="Chromosome 28b"/>
</dbReference>
<dbReference type="CDD" id="cd00121">
    <property type="entry name" value="MATH"/>
    <property type="match status" value="1"/>
</dbReference>
<sequence>MRSLLSALPAFLRGRTANLSNLQRRLPPSLRAALSTTTSSPATAAGFPYPSSRTPAAAPPPAPTPTTTASSCTPETARGRHVFKVAGYSLLKGLGAGKFVRSATFSVGGHDWCVRYFPDGDRCDDCGAVFLALMTKGVEVRALFDIRLVNLVTGGLSRPLSLDRPRLFSDAAGSFGHQMFQKRMYLEASEYLRDDCLVIHCDVTVIKGLPVPRSEAMEDIIQALPYGSIQEQPYGSIQEPPSVEILPAPPCGIQQALPSDLKAPSSDIQGPPYDIQVPPSQVLLHFVYTDSLLAEDDLKADGRRKRVEGLLEAADTFGLDRLKLMCESILCKKLSVDNVADTLDLANWHYCKLLKDASCIGFIISPGRMDDVVATEGYKRLKEAFPNVVKEILDKASKSAKVQ</sequence>
<accession>A0ABC9C3J9</accession>
<dbReference type="InterPro" id="IPR045005">
    <property type="entry name" value="BPM1-6"/>
</dbReference>
<reference evidence="5 6" key="2">
    <citation type="submission" date="2024-10" db="EMBL/GenBank/DDBJ databases">
        <authorList>
            <person name="Ryan C."/>
        </authorList>
    </citation>
    <scope>NUCLEOTIDE SEQUENCE [LARGE SCALE GENOMIC DNA]</scope>
</reference>
<evidence type="ECO:0000313" key="5">
    <source>
        <dbReference type="EMBL" id="CAL5011485.1"/>
    </source>
</evidence>
<evidence type="ECO:0000256" key="3">
    <source>
        <dbReference type="SAM" id="MobiDB-lite"/>
    </source>
</evidence>
<evidence type="ECO:0000256" key="1">
    <source>
        <dbReference type="ARBA" id="ARBA00004906"/>
    </source>
</evidence>
<evidence type="ECO:0000313" key="6">
    <source>
        <dbReference type="Proteomes" id="UP001497457"/>
    </source>
</evidence>
<keyword evidence="6" id="KW-1185">Reference proteome</keyword>
<feature type="region of interest" description="Disordered" evidence="3">
    <location>
        <begin position="32"/>
        <end position="75"/>
    </location>
</feature>
<dbReference type="Gene3D" id="3.30.710.10">
    <property type="entry name" value="Potassium Channel Kv1.1, Chain A"/>
    <property type="match status" value="1"/>
</dbReference>
<feature type="compositionally biased region" description="Low complexity" evidence="3">
    <location>
        <begin position="65"/>
        <end position="75"/>
    </location>
</feature>
<feature type="compositionally biased region" description="Low complexity" evidence="3">
    <location>
        <begin position="32"/>
        <end position="56"/>
    </location>
</feature>
<dbReference type="InterPro" id="IPR056423">
    <property type="entry name" value="BACK_BPM_SPOP"/>
</dbReference>